<protein>
    <submittedName>
        <fullName evidence="5">DnaB-like helicase N-terminal domain-containing protein</fullName>
    </submittedName>
</protein>
<dbReference type="Proteomes" id="UP001216579">
    <property type="component" value="Unassembled WGS sequence"/>
</dbReference>
<keyword evidence="2" id="KW-0238">DNA-binding</keyword>
<feature type="compositionally biased region" description="Low complexity" evidence="3">
    <location>
        <begin position="165"/>
        <end position="182"/>
    </location>
</feature>
<reference evidence="5 6" key="1">
    <citation type="submission" date="2023-03" db="EMBL/GenBank/DDBJ databases">
        <title>Draft genome sequence of Streptomyces sp. RB6PN23 isolated from peat swamp forest in Thailand.</title>
        <authorList>
            <person name="Klaysubun C."/>
            <person name="Duangmal K."/>
        </authorList>
    </citation>
    <scope>NUCLEOTIDE SEQUENCE [LARGE SCALE GENOMIC DNA]</scope>
    <source>
        <strain evidence="5 6">RB6PN23</strain>
    </source>
</reference>
<gene>
    <name evidence="5" type="ORF">P3G67_22215</name>
</gene>
<dbReference type="InterPro" id="IPR007693">
    <property type="entry name" value="DNA_helicase_DnaB-like_N"/>
</dbReference>
<feature type="compositionally biased region" description="Low complexity" evidence="3">
    <location>
        <begin position="347"/>
        <end position="359"/>
    </location>
</feature>
<evidence type="ECO:0000256" key="2">
    <source>
        <dbReference type="ARBA" id="ARBA00023125"/>
    </source>
</evidence>
<dbReference type="InterPro" id="IPR036185">
    <property type="entry name" value="DNA_heli_DnaB-like_N_sf"/>
</dbReference>
<feature type="domain" description="DNA helicase DnaB-like N-terminal" evidence="4">
    <location>
        <begin position="5"/>
        <end position="111"/>
    </location>
</feature>
<organism evidence="5 6">
    <name type="scientific">Streptomyces silvisoli</name>
    <dbReference type="NCBI Taxonomy" id="3034235"/>
    <lineage>
        <taxon>Bacteria</taxon>
        <taxon>Bacillati</taxon>
        <taxon>Actinomycetota</taxon>
        <taxon>Actinomycetes</taxon>
        <taxon>Kitasatosporales</taxon>
        <taxon>Streptomycetaceae</taxon>
        <taxon>Streptomyces</taxon>
    </lineage>
</organism>
<keyword evidence="6" id="KW-1185">Reference proteome</keyword>
<accession>A0ABT5ZQF9</accession>
<evidence type="ECO:0000256" key="3">
    <source>
        <dbReference type="SAM" id="MobiDB-lite"/>
    </source>
</evidence>
<dbReference type="Pfam" id="PF00772">
    <property type="entry name" value="DnaB"/>
    <property type="match status" value="2"/>
</dbReference>
<dbReference type="EMBL" id="JARJBC010000014">
    <property type="protein sequence ID" value="MDF3291891.1"/>
    <property type="molecule type" value="Genomic_DNA"/>
</dbReference>
<feature type="region of interest" description="Disordered" evidence="3">
    <location>
        <begin position="334"/>
        <end position="389"/>
    </location>
</feature>
<dbReference type="PANTHER" id="PTHR30153:SF2">
    <property type="entry name" value="REPLICATIVE DNA HELICASE"/>
    <property type="match status" value="1"/>
</dbReference>
<dbReference type="PANTHER" id="PTHR30153">
    <property type="entry name" value="REPLICATIVE DNA HELICASE DNAB"/>
    <property type="match status" value="1"/>
</dbReference>
<evidence type="ECO:0000313" key="5">
    <source>
        <dbReference type="EMBL" id="MDF3291891.1"/>
    </source>
</evidence>
<evidence type="ECO:0000256" key="1">
    <source>
        <dbReference type="ARBA" id="ARBA00022705"/>
    </source>
</evidence>
<name>A0ABT5ZQF9_9ACTN</name>
<sequence length="389" mass="42117">MTPLIQAEQAVLGAILLDPDQLPRLSAWLAPDHFYRPLHGALYAAMLHLHAAGHEAAKRQPGHDVPMSWVTDTLTKASTRIRGVTASYAHTLIAACPRPAHAPVYGRMVLEGAIHRSVAEHATRLHQAAHADAIRREVEGTVHHVQVLTEVLDDLARRWGTEPRATAQPQPQPPSTTASAPSRVPDGQLEDEPMLLASLVDHSTELGELVAWLRPEDFADPGHGHLYRCLGALHHRGEPIDPLTVLWEAQRRGVLIDGSLDADQILTICGTPGIASEHFGERVLRSSLLRTAAASARQVGELSDNRALAPGRLIGYALHALKPVDDVHRRWRIATGASDRPTSPQPRSSARMSAALARSQPHPAARGRPQAAATPASLPAARSHHRNHS</sequence>
<dbReference type="SUPFAM" id="SSF48024">
    <property type="entry name" value="N-terminal domain of DnaB helicase"/>
    <property type="match status" value="2"/>
</dbReference>
<dbReference type="Gene3D" id="1.10.860.10">
    <property type="entry name" value="DNAb Helicase, Chain A"/>
    <property type="match status" value="2"/>
</dbReference>
<feature type="region of interest" description="Disordered" evidence="3">
    <location>
        <begin position="162"/>
        <end position="188"/>
    </location>
</feature>
<keyword evidence="1" id="KW-0235">DNA replication</keyword>
<dbReference type="RefSeq" id="WP_276095030.1">
    <property type="nucleotide sequence ID" value="NZ_JARJBC010000014.1"/>
</dbReference>
<proteinExistence type="predicted"/>
<feature type="domain" description="DNA helicase DnaB-like N-terminal" evidence="4">
    <location>
        <begin position="188"/>
        <end position="257"/>
    </location>
</feature>
<evidence type="ECO:0000259" key="4">
    <source>
        <dbReference type="Pfam" id="PF00772"/>
    </source>
</evidence>
<evidence type="ECO:0000313" key="6">
    <source>
        <dbReference type="Proteomes" id="UP001216579"/>
    </source>
</evidence>
<dbReference type="InterPro" id="IPR016136">
    <property type="entry name" value="DNA_helicase_N/primase_C"/>
</dbReference>
<comment type="caution">
    <text evidence="5">The sequence shown here is derived from an EMBL/GenBank/DDBJ whole genome shotgun (WGS) entry which is preliminary data.</text>
</comment>
<feature type="compositionally biased region" description="Low complexity" evidence="3">
    <location>
        <begin position="369"/>
        <end position="381"/>
    </location>
</feature>